<dbReference type="EMBL" id="BAABJQ010000010">
    <property type="protein sequence ID" value="GAA5188213.1"/>
    <property type="molecule type" value="Genomic_DNA"/>
</dbReference>
<evidence type="ECO:0000256" key="1">
    <source>
        <dbReference type="ARBA" id="ARBA00023172"/>
    </source>
</evidence>
<keyword evidence="5" id="KW-1185">Reference proteome</keyword>
<accession>A0ABP9RY31</accession>
<dbReference type="SUPFAM" id="SSF56349">
    <property type="entry name" value="DNA breaking-rejoining enzymes"/>
    <property type="match status" value="1"/>
</dbReference>
<feature type="compositionally biased region" description="Basic and acidic residues" evidence="2">
    <location>
        <begin position="230"/>
        <end position="239"/>
    </location>
</feature>
<gene>
    <name evidence="4" type="ORF">GCM10023322_38350</name>
</gene>
<organism evidence="4 5">
    <name type="scientific">Rugosimonospora acidiphila</name>
    <dbReference type="NCBI Taxonomy" id="556531"/>
    <lineage>
        <taxon>Bacteria</taxon>
        <taxon>Bacillati</taxon>
        <taxon>Actinomycetota</taxon>
        <taxon>Actinomycetes</taxon>
        <taxon>Micromonosporales</taxon>
        <taxon>Micromonosporaceae</taxon>
        <taxon>Rugosimonospora</taxon>
    </lineage>
</organism>
<evidence type="ECO:0000313" key="4">
    <source>
        <dbReference type="EMBL" id="GAA5188213.1"/>
    </source>
</evidence>
<dbReference type="PANTHER" id="PTHR30349">
    <property type="entry name" value="PHAGE INTEGRASE-RELATED"/>
    <property type="match status" value="1"/>
</dbReference>
<dbReference type="InterPro" id="IPR050090">
    <property type="entry name" value="Tyrosine_recombinase_XerCD"/>
</dbReference>
<dbReference type="InterPro" id="IPR013762">
    <property type="entry name" value="Integrase-like_cat_sf"/>
</dbReference>
<sequence>MSDIRGTLRTALSQAIIDELIGKNVAASVTLPSSRSKKRKAWSSDDARRFLESARTDDDVFYAAYVLVLVLGLRKGEALGLTWDDIDLDGAELTIGRQLQRVRRQLLHRETKTEGSDATLPLPDICVAALRHRQVRQREARSEAGKAWQGSGLVFTTRFSTPVEPRNFSRSYDTRIMKAGVRRITVHDARRTCGTLLADLDVHPRVAMQILRHAQFSITMEIYTQVSSKSTRDALKRPGESLGGSADA</sequence>
<keyword evidence="1" id="KW-0233">DNA recombination</keyword>
<name>A0ABP9RY31_9ACTN</name>
<dbReference type="InterPro" id="IPR011010">
    <property type="entry name" value="DNA_brk_join_enz"/>
</dbReference>
<dbReference type="Gene3D" id="1.10.443.10">
    <property type="entry name" value="Intergrase catalytic core"/>
    <property type="match status" value="1"/>
</dbReference>
<feature type="domain" description="Tyr recombinase" evidence="3">
    <location>
        <begin position="37"/>
        <end position="236"/>
    </location>
</feature>
<feature type="region of interest" description="Disordered" evidence="2">
    <location>
        <begin position="229"/>
        <end position="248"/>
    </location>
</feature>
<evidence type="ECO:0000259" key="3">
    <source>
        <dbReference type="PROSITE" id="PS51898"/>
    </source>
</evidence>
<dbReference type="CDD" id="cd01189">
    <property type="entry name" value="INT_ICEBs1_C_like"/>
    <property type="match status" value="1"/>
</dbReference>
<protein>
    <recommendedName>
        <fullName evidence="3">Tyr recombinase domain-containing protein</fullName>
    </recommendedName>
</protein>
<evidence type="ECO:0000256" key="2">
    <source>
        <dbReference type="SAM" id="MobiDB-lite"/>
    </source>
</evidence>
<proteinExistence type="predicted"/>
<dbReference type="PROSITE" id="PS51898">
    <property type="entry name" value="TYR_RECOMBINASE"/>
    <property type="match status" value="1"/>
</dbReference>
<evidence type="ECO:0000313" key="5">
    <source>
        <dbReference type="Proteomes" id="UP001501570"/>
    </source>
</evidence>
<dbReference type="InterPro" id="IPR002104">
    <property type="entry name" value="Integrase_catalytic"/>
</dbReference>
<reference evidence="5" key="1">
    <citation type="journal article" date="2019" name="Int. J. Syst. Evol. Microbiol.">
        <title>The Global Catalogue of Microorganisms (GCM) 10K type strain sequencing project: providing services to taxonomists for standard genome sequencing and annotation.</title>
        <authorList>
            <consortium name="The Broad Institute Genomics Platform"/>
            <consortium name="The Broad Institute Genome Sequencing Center for Infectious Disease"/>
            <person name="Wu L."/>
            <person name="Ma J."/>
        </authorList>
    </citation>
    <scope>NUCLEOTIDE SEQUENCE [LARGE SCALE GENOMIC DNA]</scope>
    <source>
        <strain evidence="5">JCM 18304</strain>
    </source>
</reference>
<comment type="caution">
    <text evidence="4">The sequence shown here is derived from an EMBL/GenBank/DDBJ whole genome shotgun (WGS) entry which is preliminary data.</text>
</comment>
<dbReference type="Pfam" id="PF00589">
    <property type="entry name" value="Phage_integrase"/>
    <property type="match status" value="1"/>
</dbReference>
<dbReference type="Proteomes" id="UP001501570">
    <property type="component" value="Unassembled WGS sequence"/>
</dbReference>
<dbReference type="PANTHER" id="PTHR30349:SF91">
    <property type="entry name" value="INTA PROTEIN"/>
    <property type="match status" value="1"/>
</dbReference>